<gene>
    <name evidence="2" type="ORF">MAR_036412</name>
</gene>
<name>A0ABY7FKL3_MYAAR</name>
<evidence type="ECO:0000313" key="3">
    <source>
        <dbReference type="Proteomes" id="UP001164746"/>
    </source>
</evidence>
<proteinExistence type="predicted"/>
<protein>
    <recommendedName>
        <fullName evidence="1">GST C-terminal domain-containing protein</fullName>
    </recommendedName>
</protein>
<evidence type="ECO:0000313" key="2">
    <source>
        <dbReference type="EMBL" id="WAR22743.1"/>
    </source>
</evidence>
<keyword evidence="3" id="KW-1185">Reference proteome</keyword>
<dbReference type="PROSITE" id="PS50405">
    <property type="entry name" value="GST_CTER"/>
    <property type="match status" value="1"/>
</dbReference>
<evidence type="ECO:0000259" key="1">
    <source>
        <dbReference type="PROSITE" id="PS50405"/>
    </source>
</evidence>
<dbReference type="Pfam" id="PF14497">
    <property type="entry name" value="GST_C_3"/>
    <property type="match status" value="1"/>
</dbReference>
<feature type="domain" description="GST C-terminal" evidence="1">
    <location>
        <begin position="1"/>
        <end position="94"/>
    </location>
</feature>
<dbReference type="Proteomes" id="UP001164746">
    <property type="component" value="Chromosome 13"/>
</dbReference>
<accession>A0ABY7FKL3</accession>
<dbReference type="Gene3D" id="1.20.1050.10">
    <property type="match status" value="1"/>
</dbReference>
<reference evidence="2" key="1">
    <citation type="submission" date="2022-11" db="EMBL/GenBank/DDBJ databases">
        <title>Centuries of genome instability and evolution in soft-shell clam transmissible cancer (bioRxiv).</title>
        <authorList>
            <person name="Hart S.F.M."/>
            <person name="Yonemitsu M.A."/>
            <person name="Giersch R.M."/>
            <person name="Beal B.F."/>
            <person name="Arriagada G."/>
            <person name="Davis B.W."/>
            <person name="Ostrander E.A."/>
            <person name="Goff S.P."/>
            <person name="Metzger M.J."/>
        </authorList>
    </citation>
    <scope>NUCLEOTIDE SEQUENCE</scope>
    <source>
        <strain evidence="2">MELC-2E11</strain>
        <tissue evidence="2">Siphon/mantle</tissue>
    </source>
</reference>
<dbReference type="EMBL" id="CP111024">
    <property type="protein sequence ID" value="WAR22743.1"/>
    <property type="molecule type" value="Genomic_DNA"/>
</dbReference>
<dbReference type="SUPFAM" id="SSF47616">
    <property type="entry name" value="GST C-terminal domain-like"/>
    <property type="match status" value="1"/>
</dbReference>
<sequence>AAKKAEFMKTDAPKYLGFLDDLVKAGGHGHFAVGNAFTVADLLLYVYVEASQAQKTPIESPLLANYTRLANNRKYVEQIPNIAAYLASRPVTPI</sequence>
<dbReference type="InterPro" id="IPR036282">
    <property type="entry name" value="Glutathione-S-Trfase_C_sf"/>
</dbReference>
<dbReference type="InterPro" id="IPR004046">
    <property type="entry name" value="GST_C"/>
</dbReference>
<feature type="non-terminal residue" evidence="2">
    <location>
        <position position="1"/>
    </location>
</feature>
<organism evidence="2 3">
    <name type="scientific">Mya arenaria</name>
    <name type="common">Soft-shell clam</name>
    <dbReference type="NCBI Taxonomy" id="6604"/>
    <lineage>
        <taxon>Eukaryota</taxon>
        <taxon>Metazoa</taxon>
        <taxon>Spiralia</taxon>
        <taxon>Lophotrochozoa</taxon>
        <taxon>Mollusca</taxon>
        <taxon>Bivalvia</taxon>
        <taxon>Autobranchia</taxon>
        <taxon>Heteroconchia</taxon>
        <taxon>Euheterodonta</taxon>
        <taxon>Imparidentia</taxon>
        <taxon>Neoheterodontei</taxon>
        <taxon>Myida</taxon>
        <taxon>Myoidea</taxon>
        <taxon>Myidae</taxon>
        <taxon>Mya</taxon>
    </lineage>
</organism>
<dbReference type="InterPro" id="IPR010987">
    <property type="entry name" value="Glutathione-S-Trfase_C-like"/>
</dbReference>